<dbReference type="CDD" id="cd07503">
    <property type="entry name" value="HAD_HisB-N"/>
    <property type="match status" value="1"/>
</dbReference>
<comment type="subunit">
    <text evidence="7">Monomer.</text>
</comment>
<evidence type="ECO:0000256" key="5">
    <source>
        <dbReference type="ARBA" id="ARBA00004708"/>
    </source>
</evidence>
<evidence type="ECO:0000256" key="1">
    <source>
        <dbReference type="ARBA" id="ARBA00001226"/>
    </source>
</evidence>
<dbReference type="GO" id="GO:0034200">
    <property type="term" value="F:D-glycero-beta-D-manno-heptose 1,7-bisphosphate 7-phosphatase activity"/>
    <property type="evidence" value="ECO:0007669"/>
    <property type="project" value="UniProtKB-EC"/>
</dbReference>
<proteinExistence type="inferred from homology"/>
<evidence type="ECO:0000313" key="17">
    <source>
        <dbReference type="EMBL" id="TVU71959.1"/>
    </source>
</evidence>
<organism evidence="17 18">
    <name type="scientific">Cobetia crustatorum</name>
    <dbReference type="NCBI Taxonomy" id="553385"/>
    <lineage>
        <taxon>Bacteria</taxon>
        <taxon>Pseudomonadati</taxon>
        <taxon>Pseudomonadota</taxon>
        <taxon>Gammaproteobacteria</taxon>
        <taxon>Oceanospirillales</taxon>
        <taxon>Halomonadaceae</taxon>
        <taxon>Cobetia</taxon>
    </lineage>
</organism>
<evidence type="ECO:0000256" key="4">
    <source>
        <dbReference type="ARBA" id="ARBA00004496"/>
    </source>
</evidence>
<evidence type="ECO:0000256" key="12">
    <source>
        <dbReference type="ARBA" id="ARBA00022801"/>
    </source>
</evidence>
<dbReference type="Proteomes" id="UP000319941">
    <property type="component" value="Unassembled WGS sequence"/>
</dbReference>
<comment type="caution">
    <text evidence="17">The sequence shown here is derived from an EMBL/GenBank/DDBJ whole genome shotgun (WGS) entry which is preliminary data.</text>
</comment>
<dbReference type="InterPro" id="IPR023214">
    <property type="entry name" value="HAD_sf"/>
</dbReference>
<comment type="subcellular location">
    <subcellularLocation>
        <location evidence="4">Cytoplasm</location>
    </subcellularLocation>
</comment>
<dbReference type="PANTHER" id="PTHR42891:SF1">
    <property type="entry name" value="D-GLYCERO-BETA-D-MANNO-HEPTOSE-1,7-BISPHOSPHATE 7-PHOSPHATASE"/>
    <property type="match status" value="1"/>
</dbReference>
<comment type="similarity">
    <text evidence="6">Belongs to the GmhB family.</text>
</comment>
<keyword evidence="10" id="KW-0963">Cytoplasm</keyword>
<name>A0A558HS66_9GAMM</name>
<dbReference type="RefSeq" id="WP_084487955.1">
    <property type="nucleotide sequence ID" value="NZ_CAWOWR010000087.1"/>
</dbReference>
<comment type="cofactor">
    <cofactor evidence="2">
        <name>Mg(2+)</name>
        <dbReference type="ChEBI" id="CHEBI:18420"/>
    </cofactor>
</comment>
<dbReference type="InterPro" id="IPR004446">
    <property type="entry name" value="Heptose_bisP_phosphatase"/>
</dbReference>
<keyword evidence="15" id="KW-0119">Carbohydrate metabolism</keyword>
<evidence type="ECO:0000256" key="6">
    <source>
        <dbReference type="ARBA" id="ARBA00005628"/>
    </source>
</evidence>
<keyword evidence="13" id="KW-0862">Zinc</keyword>
<keyword evidence="14" id="KW-0460">Magnesium</keyword>
<keyword evidence="11" id="KW-0479">Metal-binding</keyword>
<sequence length="209" mass="22495">MRKLIVLDRDGVINEDSDAFVKNAEEWIEYPTSIKAIARLTRAGYTVAVATNQSGIARGHFGHRELEAMHTKMIQLVKAAGGDIAHIAYCPHGPDDGCDCRKPEPGLLHQIQDALQIPDFDGAWMLGDSLRDLVAGQKAGCRAALVMTGKGQKTLADGEGLKDVLVVANLADFTNRLLDGELNHEPSEGEPGKSQRSCNGCEAAAESYL</sequence>
<dbReference type="FunFam" id="3.40.50.1000:FF:000168">
    <property type="entry name" value="D,D-heptose 1,7-bisphosphate phosphatase"/>
    <property type="match status" value="1"/>
</dbReference>
<dbReference type="Pfam" id="PF13242">
    <property type="entry name" value="Hydrolase_like"/>
    <property type="match status" value="1"/>
</dbReference>
<evidence type="ECO:0000256" key="14">
    <source>
        <dbReference type="ARBA" id="ARBA00022842"/>
    </source>
</evidence>
<accession>A0A558HS66</accession>
<protein>
    <recommendedName>
        <fullName evidence="9">D-glycero-beta-D-manno-heptose-1,7-bisphosphate 7-phosphatase</fullName>
        <ecNumber evidence="8">3.1.3.82</ecNumber>
    </recommendedName>
    <alternativeName>
        <fullName evidence="16">D,D-heptose 1,7-bisphosphate phosphatase</fullName>
    </alternativeName>
</protein>
<evidence type="ECO:0000256" key="7">
    <source>
        <dbReference type="ARBA" id="ARBA00011245"/>
    </source>
</evidence>
<dbReference type="NCBIfam" id="TIGR01662">
    <property type="entry name" value="HAD-SF-IIIA"/>
    <property type="match status" value="1"/>
</dbReference>
<dbReference type="AlphaFoldDB" id="A0A558HS66"/>
<dbReference type="InterPro" id="IPR036412">
    <property type="entry name" value="HAD-like_sf"/>
</dbReference>
<comment type="catalytic activity">
    <reaction evidence="1">
        <text>D-glycero-beta-D-manno-heptose 1,7-bisphosphate + H2O = D-glycero-beta-D-manno-heptose 1-phosphate + phosphate</text>
        <dbReference type="Rhea" id="RHEA:28518"/>
        <dbReference type="ChEBI" id="CHEBI:15377"/>
        <dbReference type="ChEBI" id="CHEBI:43474"/>
        <dbReference type="ChEBI" id="CHEBI:60208"/>
        <dbReference type="ChEBI" id="CHEBI:61593"/>
        <dbReference type="EC" id="3.1.3.82"/>
    </reaction>
</comment>
<evidence type="ECO:0000256" key="2">
    <source>
        <dbReference type="ARBA" id="ARBA00001946"/>
    </source>
</evidence>
<evidence type="ECO:0000256" key="10">
    <source>
        <dbReference type="ARBA" id="ARBA00022490"/>
    </source>
</evidence>
<dbReference type="Gene3D" id="3.40.50.1000">
    <property type="entry name" value="HAD superfamily/HAD-like"/>
    <property type="match status" value="1"/>
</dbReference>
<evidence type="ECO:0000313" key="18">
    <source>
        <dbReference type="Proteomes" id="UP000319941"/>
    </source>
</evidence>
<dbReference type="InterPro" id="IPR006543">
    <property type="entry name" value="Histidinol-phos"/>
</dbReference>
<dbReference type="STRING" id="553385.GCA_000591415_00714"/>
<dbReference type="GO" id="GO:0046872">
    <property type="term" value="F:metal ion binding"/>
    <property type="evidence" value="ECO:0007669"/>
    <property type="project" value="UniProtKB-KW"/>
</dbReference>
<evidence type="ECO:0000256" key="13">
    <source>
        <dbReference type="ARBA" id="ARBA00022833"/>
    </source>
</evidence>
<dbReference type="GO" id="GO:0005975">
    <property type="term" value="P:carbohydrate metabolic process"/>
    <property type="evidence" value="ECO:0007669"/>
    <property type="project" value="InterPro"/>
</dbReference>
<gene>
    <name evidence="17" type="primary">gmhB</name>
    <name evidence="17" type="ORF">FQP86_05375</name>
</gene>
<reference evidence="17 18" key="1">
    <citation type="submission" date="2019-07" db="EMBL/GenBank/DDBJ databases">
        <title>Diversity of Bacteria from Kongsfjorden, Arctic.</title>
        <authorList>
            <person name="Yu Y."/>
        </authorList>
    </citation>
    <scope>NUCLEOTIDE SEQUENCE [LARGE SCALE GENOMIC DNA]</scope>
    <source>
        <strain evidence="17 18">SM1923</strain>
    </source>
</reference>
<comment type="cofactor">
    <cofactor evidence="3">
        <name>Zn(2+)</name>
        <dbReference type="ChEBI" id="CHEBI:29105"/>
    </cofactor>
</comment>
<dbReference type="EC" id="3.1.3.82" evidence="8"/>
<evidence type="ECO:0000256" key="9">
    <source>
        <dbReference type="ARBA" id="ARBA00014542"/>
    </source>
</evidence>
<dbReference type="PANTHER" id="PTHR42891">
    <property type="entry name" value="D-GLYCERO-BETA-D-MANNO-HEPTOSE-1,7-BISPHOSPHATE 7-PHOSPHATASE"/>
    <property type="match status" value="1"/>
</dbReference>
<comment type="pathway">
    <text evidence="5">Nucleotide-sugar biosynthesis; ADP-L-glycero-beta-D-manno-heptose biosynthesis; ADP-L-glycero-beta-D-manno-heptose from D-glycero-beta-D-manno-heptose 7-phosphate: step 2/4.</text>
</comment>
<evidence type="ECO:0000256" key="3">
    <source>
        <dbReference type="ARBA" id="ARBA00001947"/>
    </source>
</evidence>
<keyword evidence="18" id="KW-1185">Reference proteome</keyword>
<evidence type="ECO:0000256" key="8">
    <source>
        <dbReference type="ARBA" id="ARBA00012987"/>
    </source>
</evidence>
<dbReference type="OrthoDB" id="9781367at2"/>
<evidence type="ECO:0000256" key="11">
    <source>
        <dbReference type="ARBA" id="ARBA00022723"/>
    </source>
</evidence>
<evidence type="ECO:0000256" key="16">
    <source>
        <dbReference type="ARBA" id="ARBA00031828"/>
    </source>
</evidence>
<dbReference type="NCBIfam" id="TIGR01656">
    <property type="entry name" value="Histidinol-ppas"/>
    <property type="match status" value="1"/>
</dbReference>
<keyword evidence="12 17" id="KW-0378">Hydrolase</keyword>
<dbReference type="NCBIfam" id="NF006506">
    <property type="entry name" value="PRK08942.1"/>
    <property type="match status" value="1"/>
</dbReference>
<dbReference type="EMBL" id="VNFH01000003">
    <property type="protein sequence ID" value="TVU71959.1"/>
    <property type="molecule type" value="Genomic_DNA"/>
</dbReference>
<dbReference type="InterPro" id="IPR006549">
    <property type="entry name" value="HAD-SF_hydro_IIIA"/>
</dbReference>
<dbReference type="SUPFAM" id="SSF56784">
    <property type="entry name" value="HAD-like"/>
    <property type="match status" value="1"/>
</dbReference>
<evidence type="ECO:0000256" key="15">
    <source>
        <dbReference type="ARBA" id="ARBA00023277"/>
    </source>
</evidence>
<dbReference type="GO" id="GO:0005737">
    <property type="term" value="C:cytoplasm"/>
    <property type="evidence" value="ECO:0007669"/>
    <property type="project" value="UniProtKB-SubCell"/>
</dbReference>